<accession>A0A7R7XVY4</accession>
<feature type="domain" description="DUF4246" evidence="1">
    <location>
        <begin position="94"/>
        <end position="517"/>
    </location>
</feature>
<dbReference type="PANTHER" id="PTHR33119:SF1">
    <property type="entry name" value="FE2OG DIOXYGENASE DOMAIN-CONTAINING PROTEIN"/>
    <property type="match status" value="1"/>
</dbReference>
<protein>
    <submittedName>
        <fullName evidence="3">Uncharacterized protein</fullName>
    </submittedName>
</protein>
<keyword evidence="4" id="KW-1185">Reference proteome</keyword>
<evidence type="ECO:0000313" key="4">
    <source>
        <dbReference type="Proteomes" id="UP000654913"/>
    </source>
</evidence>
<dbReference type="OrthoDB" id="415532at2759"/>
<evidence type="ECO:0000259" key="1">
    <source>
        <dbReference type="Pfam" id="PF14033"/>
    </source>
</evidence>
<name>A0A7R7XVY4_9EURO</name>
<dbReference type="InterPro" id="IPR049207">
    <property type="entry name" value="DUF4246_N"/>
</dbReference>
<evidence type="ECO:0000259" key="2">
    <source>
        <dbReference type="Pfam" id="PF21666"/>
    </source>
</evidence>
<dbReference type="Proteomes" id="UP000654913">
    <property type="component" value="Chromosome 6"/>
</dbReference>
<sequence>MDEQTPFDLPGLNLSVFFTPRRDWNGLVCGHAIDVDDIEVGLVGYTFTLRELLMMRIMNSITDKPDWDTKVFNDEIVSKWRSEILQGGHDVTTAMMDYMIQELQWKATKYRNTAIVTAYDTGVVKSDIAIPKDLQQRLREAVNWVEAASEKDYHPGSDMKVVDLVHPSLFSLIYGRSRVLRDTIIGVEDCFSSIGQGELLELPNEQQLAAIGISAVGSLNPYSATFQWLPCNVEFTLDGQVRIASYINNLHPTKHRDLYTIVEEVLTRAIPLWNISLSCKNTFEYRIPVEESEYVSDEPKPQNETPGVYSEAFRASRAAWMDRRRVKIPEPGQFEPPKEKPTEKADLHAQFKDKGLQVIVKLANIELTPERPEYEGGSWHIEGQLNERICATAIYYYDSHNITDNTLSFRNRADEEYIREISYEQGQFQYLSLFGFNPEDGHRGTDNMTQDLGGVSCREGRLLTFPNILQHRVSPFSLADRCKPGHRKILAFFLIDPNRRIISTANVPPQREDWCDEWKKAINEGLSSRFPVELQEIVRRHCDFGPMTMDEAKAYRLELMDERSAYAEKGNGIFEAGDFNLCEH</sequence>
<proteinExistence type="predicted"/>
<dbReference type="Pfam" id="PF14033">
    <property type="entry name" value="DUF4246"/>
    <property type="match status" value="1"/>
</dbReference>
<evidence type="ECO:0000313" key="3">
    <source>
        <dbReference type="EMBL" id="BCS27779.1"/>
    </source>
</evidence>
<dbReference type="RefSeq" id="XP_041559973.1">
    <property type="nucleotide sequence ID" value="XM_041694110.1"/>
</dbReference>
<organism evidence="3 4">
    <name type="scientific">Aspergillus puulaauensis</name>
    <dbReference type="NCBI Taxonomy" id="1220207"/>
    <lineage>
        <taxon>Eukaryota</taxon>
        <taxon>Fungi</taxon>
        <taxon>Dikarya</taxon>
        <taxon>Ascomycota</taxon>
        <taxon>Pezizomycotina</taxon>
        <taxon>Eurotiomycetes</taxon>
        <taxon>Eurotiomycetidae</taxon>
        <taxon>Eurotiales</taxon>
        <taxon>Aspergillaceae</taxon>
        <taxon>Aspergillus</taxon>
    </lineage>
</organism>
<feature type="domain" description="DUF4246" evidence="2">
    <location>
        <begin position="10"/>
        <end position="83"/>
    </location>
</feature>
<dbReference type="InterPro" id="IPR049192">
    <property type="entry name" value="DUF4246_C"/>
</dbReference>
<dbReference type="AlphaFoldDB" id="A0A7R7XVY4"/>
<reference evidence="3" key="1">
    <citation type="submission" date="2021-01" db="EMBL/GenBank/DDBJ databases">
        <authorList>
            <consortium name="Aspergillus puulaauensis MK2 genome sequencing consortium"/>
            <person name="Kazuki M."/>
            <person name="Futagami T."/>
        </authorList>
    </citation>
    <scope>NUCLEOTIDE SEQUENCE</scope>
    <source>
        <strain evidence="3">MK2</strain>
    </source>
</reference>
<dbReference type="PANTHER" id="PTHR33119">
    <property type="entry name" value="IFI3P"/>
    <property type="match status" value="1"/>
</dbReference>
<dbReference type="GeneID" id="64977784"/>
<dbReference type="KEGG" id="apuu:APUU_60827A"/>
<dbReference type="EMBL" id="AP024448">
    <property type="protein sequence ID" value="BCS27779.1"/>
    <property type="molecule type" value="Genomic_DNA"/>
</dbReference>
<dbReference type="Pfam" id="PF21666">
    <property type="entry name" value="DUF4246_N"/>
    <property type="match status" value="1"/>
</dbReference>
<dbReference type="InterPro" id="IPR025340">
    <property type="entry name" value="DUF4246"/>
</dbReference>
<reference evidence="3" key="2">
    <citation type="submission" date="2021-02" db="EMBL/GenBank/DDBJ databases">
        <title>Aspergillus puulaauensis MK2 genome sequence.</title>
        <authorList>
            <person name="Futagami T."/>
            <person name="Mori K."/>
            <person name="Kadooka C."/>
            <person name="Tanaka T."/>
        </authorList>
    </citation>
    <scope>NUCLEOTIDE SEQUENCE</scope>
    <source>
        <strain evidence="3">MK2</strain>
    </source>
</reference>
<gene>
    <name evidence="3" type="ORF">APUU_60827A</name>
</gene>